<keyword evidence="2" id="KW-1185">Reference proteome</keyword>
<name>A0A1W1IC23_9BACT</name>
<dbReference type="STRING" id="1325564.NSJP_4156"/>
<dbReference type="KEGG" id="nja:NSJP_4156"/>
<dbReference type="EMBL" id="LT828648">
    <property type="protein sequence ID" value="SLM50323.1"/>
    <property type="molecule type" value="Genomic_DNA"/>
</dbReference>
<dbReference type="Proteomes" id="UP000192042">
    <property type="component" value="Chromosome I"/>
</dbReference>
<evidence type="ECO:0000313" key="2">
    <source>
        <dbReference type="Proteomes" id="UP000192042"/>
    </source>
</evidence>
<dbReference type="OrthoDB" id="8842400at2"/>
<proteinExistence type="predicted"/>
<dbReference type="RefSeq" id="WP_080888443.1">
    <property type="nucleotide sequence ID" value="NZ_LT828648.1"/>
</dbReference>
<accession>A0A1W1IC23</accession>
<organism evidence="1 2">
    <name type="scientific">Nitrospira japonica</name>
    <dbReference type="NCBI Taxonomy" id="1325564"/>
    <lineage>
        <taxon>Bacteria</taxon>
        <taxon>Pseudomonadati</taxon>
        <taxon>Nitrospirota</taxon>
        <taxon>Nitrospiria</taxon>
        <taxon>Nitrospirales</taxon>
        <taxon>Nitrospiraceae</taxon>
        <taxon>Nitrospira</taxon>
    </lineage>
</organism>
<gene>
    <name evidence="1" type="ORF">NSJP_4156</name>
</gene>
<sequence>MGIDFAQAEFLDLCAALGGIQNPVLGLGSLTIREPAEQIGQFARLYGYDSLEKEGSVRAFFRDRYNIRDYRDCDLNGRASLSLDLNRPVPADLVGHFGTILNGGTLEHVFDVRQAMENLHRLTRTGGTLIHMAPLTWYEHGFFNFNPLLFHSMIEANGYELLAEGYYALKDVFPDGPPRPQVFITRRAGEPTSMAKPMHELLAGSELPANMMYVVALRKEKDAPFVSPYQVHDGD</sequence>
<protein>
    <recommendedName>
        <fullName evidence="3">Methyltransferase type 11 domain-containing protein</fullName>
    </recommendedName>
</protein>
<evidence type="ECO:0008006" key="3">
    <source>
        <dbReference type="Google" id="ProtNLM"/>
    </source>
</evidence>
<evidence type="ECO:0000313" key="1">
    <source>
        <dbReference type="EMBL" id="SLM50323.1"/>
    </source>
</evidence>
<dbReference type="Gene3D" id="3.40.50.150">
    <property type="entry name" value="Vaccinia Virus protein VP39"/>
    <property type="match status" value="1"/>
</dbReference>
<dbReference type="AlphaFoldDB" id="A0A1W1IC23"/>
<dbReference type="InterPro" id="IPR029063">
    <property type="entry name" value="SAM-dependent_MTases_sf"/>
</dbReference>
<reference evidence="1 2" key="1">
    <citation type="submission" date="2017-03" db="EMBL/GenBank/DDBJ databases">
        <authorList>
            <person name="Afonso C.L."/>
            <person name="Miller P.J."/>
            <person name="Scott M.A."/>
            <person name="Spackman E."/>
            <person name="Goraichik I."/>
            <person name="Dimitrov K.M."/>
            <person name="Suarez D.L."/>
            <person name="Swayne D.E."/>
        </authorList>
    </citation>
    <scope>NUCLEOTIDE SEQUENCE [LARGE SCALE GENOMIC DNA]</scope>
    <source>
        <strain evidence="1">Genome sequencing of Nitrospira japonica strain NJ11</strain>
    </source>
</reference>
<dbReference type="SUPFAM" id="SSF53335">
    <property type="entry name" value="S-adenosyl-L-methionine-dependent methyltransferases"/>
    <property type="match status" value="1"/>
</dbReference>